<dbReference type="Gene3D" id="1.10.287.950">
    <property type="entry name" value="Methyl-accepting chemotaxis protein"/>
    <property type="match status" value="1"/>
</dbReference>
<evidence type="ECO:0000256" key="1">
    <source>
        <dbReference type="PROSITE-ProRule" id="PRU00284"/>
    </source>
</evidence>
<reference evidence="4 6" key="1">
    <citation type="submission" date="2016-10" db="EMBL/GenBank/DDBJ databases">
        <authorList>
            <person name="Cai Z."/>
        </authorList>
    </citation>
    <scope>NUCLEOTIDE SEQUENCE [LARGE SCALE GENOMIC DNA]</scope>
    <source>
        <strain evidence="4 6">DSM 25227</strain>
    </source>
</reference>
<dbReference type="Pfam" id="PF00015">
    <property type="entry name" value="MCPsignal"/>
    <property type="match status" value="1"/>
</dbReference>
<dbReference type="RefSeq" id="WP_109562583.1">
    <property type="nucleotide sequence ID" value="NZ_QGDJ01000001.1"/>
</dbReference>
<dbReference type="GO" id="GO:0016020">
    <property type="term" value="C:membrane"/>
    <property type="evidence" value="ECO:0007669"/>
    <property type="project" value="InterPro"/>
</dbReference>
<gene>
    <name evidence="3" type="ORF">BCF38_101394</name>
    <name evidence="4" type="ORF">SAMN05421539_101394</name>
</gene>
<dbReference type="Proteomes" id="UP000245839">
    <property type="component" value="Unassembled WGS sequence"/>
</dbReference>
<sequence length="228" mass="25161">MTAQPRILASHSPPEEIDLDVVGRVVELLTQCRMLSLTSALLAVQWASARGARERAAFASAFHADRRAYIDAISEKMRIAPFMARLPEIARPRAAVHGFLDTLQQLETDGTEMDHASAAKLAERARLHVHPALREIILYLEGKIREGQERERAGVAARADLVDRTLHDMGRIGRMIGSISINASVEAARAGGESGRAFQVIAAEVRDLARQSATLLEEMKQRLAERLR</sequence>
<evidence type="ECO:0000313" key="3">
    <source>
        <dbReference type="EMBL" id="PWJ21985.1"/>
    </source>
</evidence>
<dbReference type="PROSITE" id="PS50111">
    <property type="entry name" value="CHEMOTAXIS_TRANSDUC_2"/>
    <property type="match status" value="1"/>
</dbReference>
<protein>
    <submittedName>
        <fullName evidence="3">Methyl-accepting chemotaxis protein (MCP) signaling protein</fullName>
    </submittedName>
    <submittedName>
        <fullName evidence="4">Methyl-accepting chemotaxis protein (MCP) signalling domain-containing protein</fullName>
    </submittedName>
</protein>
<dbReference type="AlphaFoldDB" id="A0A2Y9C3R2"/>
<evidence type="ECO:0000313" key="5">
    <source>
        <dbReference type="Proteomes" id="UP000245839"/>
    </source>
</evidence>
<dbReference type="InterPro" id="IPR004089">
    <property type="entry name" value="MCPsignal_dom"/>
</dbReference>
<keyword evidence="5" id="KW-1185">Reference proteome</keyword>
<feature type="domain" description="Methyl-accepting transducer" evidence="2">
    <location>
        <begin position="155"/>
        <end position="228"/>
    </location>
</feature>
<dbReference type="EMBL" id="QGDJ01000001">
    <property type="protein sequence ID" value="PWJ21985.1"/>
    <property type="molecule type" value="Genomic_DNA"/>
</dbReference>
<dbReference type="Proteomes" id="UP000251571">
    <property type="component" value="Unassembled WGS sequence"/>
</dbReference>
<evidence type="ECO:0000313" key="6">
    <source>
        <dbReference type="Proteomes" id="UP000251571"/>
    </source>
</evidence>
<dbReference type="EMBL" id="UETC01000001">
    <property type="protein sequence ID" value="SSA38263.1"/>
    <property type="molecule type" value="Genomic_DNA"/>
</dbReference>
<proteinExistence type="predicted"/>
<evidence type="ECO:0000313" key="4">
    <source>
        <dbReference type="EMBL" id="SSA38263.1"/>
    </source>
</evidence>
<name>A0A2Y9C3R2_9RHOB</name>
<accession>A0A2Y9C3R2</accession>
<evidence type="ECO:0000259" key="2">
    <source>
        <dbReference type="PROSITE" id="PS50111"/>
    </source>
</evidence>
<keyword evidence="1" id="KW-0807">Transducer</keyword>
<organism evidence="4 6">
    <name type="scientific">Jannaschia seohaensis</name>
    <dbReference type="NCBI Taxonomy" id="475081"/>
    <lineage>
        <taxon>Bacteria</taxon>
        <taxon>Pseudomonadati</taxon>
        <taxon>Pseudomonadota</taxon>
        <taxon>Alphaproteobacteria</taxon>
        <taxon>Rhodobacterales</taxon>
        <taxon>Roseobacteraceae</taxon>
        <taxon>Jannaschia</taxon>
    </lineage>
</organism>
<dbReference type="GO" id="GO:0007165">
    <property type="term" value="P:signal transduction"/>
    <property type="evidence" value="ECO:0007669"/>
    <property type="project" value="UniProtKB-KW"/>
</dbReference>
<dbReference type="SUPFAM" id="SSF58104">
    <property type="entry name" value="Methyl-accepting chemotaxis protein (MCP) signaling domain"/>
    <property type="match status" value="1"/>
</dbReference>
<reference evidence="3 5" key="2">
    <citation type="submission" date="2018-03" db="EMBL/GenBank/DDBJ databases">
        <title>Genomic Encyclopedia of Archaeal and Bacterial Type Strains, Phase II (KMG-II): from individual species to whole genera.</title>
        <authorList>
            <person name="Goeker M."/>
        </authorList>
    </citation>
    <scope>NUCLEOTIDE SEQUENCE [LARGE SCALE GENOMIC DNA]</scope>
    <source>
        <strain evidence="3 5">DSM 25227</strain>
    </source>
</reference>